<protein>
    <recommendedName>
        <fullName evidence="4">Secreted protein</fullName>
    </recommendedName>
</protein>
<dbReference type="AlphaFoldDB" id="M1TMD5"/>
<dbReference type="InterPro" id="IPR011044">
    <property type="entry name" value="Quino_amine_DH_bsu"/>
</dbReference>
<dbReference type="EMBL" id="CP004354">
    <property type="protein sequence ID" value="AGG65481.1"/>
    <property type="molecule type" value="Genomic_DNA"/>
</dbReference>
<dbReference type="RefSeq" id="WP_015649938.1">
    <property type="nucleotide sequence ID" value="NC_020506.1"/>
</dbReference>
<dbReference type="PATRIC" id="fig|1121353.3.peg.19"/>
<name>M1TMD5_9CORY</name>
<dbReference type="STRING" id="1121353.H924_00085"/>
<dbReference type="Gene3D" id="2.130.10.10">
    <property type="entry name" value="YVTN repeat-like/Quinoprotein amine dehydrogenase"/>
    <property type="match status" value="2"/>
</dbReference>
<dbReference type="Proteomes" id="UP000011760">
    <property type="component" value="Chromosome"/>
</dbReference>
<dbReference type="SUPFAM" id="SSF50969">
    <property type="entry name" value="YVTN repeat-like/Quinoprotein amine dehydrogenase"/>
    <property type="match status" value="1"/>
</dbReference>
<dbReference type="NCBIfam" id="NF038015">
    <property type="entry name" value="AztD"/>
    <property type="match status" value="1"/>
</dbReference>
<dbReference type="eggNOG" id="COG3391">
    <property type="taxonomic scope" value="Bacteria"/>
</dbReference>
<feature type="region of interest" description="Disordered" evidence="1">
    <location>
        <begin position="30"/>
        <end position="65"/>
    </location>
</feature>
<accession>M1TMD5</accession>
<dbReference type="InterPro" id="IPR015943">
    <property type="entry name" value="WD40/YVTN_repeat-like_dom_sf"/>
</dbReference>
<feature type="compositionally biased region" description="Low complexity" evidence="1">
    <location>
        <begin position="30"/>
        <end position="43"/>
    </location>
</feature>
<organism evidence="2 3">
    <name type="scientific">Corynebacterium callunae DSM 20147</name>
    <dbReference type="NCBI Taxonomy" id="1121353"/>
    <lineage>
        <taxon>Bacteria</taxon>
        <taxon>Bacillati</taxon>
        <taxon>Actinomycetota</taxon>
        <taxon>Actinomycetes</taxon>
        <taxon>Mycobacteriales</taxon>
        <taxon>Corynebacteriaceae</taxon>
        <taxon>Corynebacterium</taxon>
    </lineage>
</organism>
<keyword evidence="3" id="KW-1185">Reference proteome</keyword>
<dbReference type="KEGG" id="ccn:H924_00085"/>
<evidence type="ECO:0000313" key="3">
    <source>
        <dbReference type="Proteomes" id="UP000011760"/>
    </source>
</evidence>
<dbReference type="InterPro" id="IPR047697">
    <property type="entry name" value="AztD-like"/>
</dbReference>
<dbReference type="PROSITE" id="PS51257">
    <property type="entry name" value="PROKAR_LIPOPROTEIN"/>
    <property type="match status" value="1"/>
</dbReference>
<gene>
    <name evidence="2" type="ORF">H924_00085</name>
</gene>
<evidence type="ECO:0000313" key="2">
    <source>
        <dbReference type="EMBL" id="AGG65481.1"/>
    </source>
</evidence>
<evidence type="ECO:0000256" key="1">
    <source>
        <dbReference type="SAM" id="MobiDB-lite"/>
    </source>
</evidence>
<sequence length="427" mass="44915">MKPSHKLLAIAAISTTSILLSSCSSQTVDSGATSSSAAASTSAMHAEDGHEAHGSGTAQEADSPQARIVTTYDGGILTLDANTLEVLEDTPLEGFNRLNSAGDGRHVFVSTGAGFQVFDAGAWTEPHGDHTHSYTAEPELTDTVYGTQKPGHVVRHAGKTVLFGDGDGKIQIFESADLQENGDAEPMVKEALEPHHGVAVALENGDLLHTLGNSDSRNGAIVFDAEGKEIARNEQCPGVHGEAAAANEVIALGCEDGVLIYKDGKFSKIQAPDSYGRIGNQAGSDMSPVILGDYKVDKNAKLERPERISLTNTETGQLTLVDLGTSYSFRSLGRGPAGEAVVLGTDGQLHIIDQNSGSILHTYPVIAPWMEPEVWQEARPTLFIQGDRAYVSEPATNKLHVVDLSNGKILSSATLPATPNELTGVTG</sequence>
<dbReference type="HOGENOM" id="CLU_043135_0_0_11"/>
<dbReference type="OrthoDB" id="3250815at2"/>
<reference evidence="2 3" key="1">
    <citation type="submission" date="2013-02" db="EMBL/GenBank/DDBJ databases">
        <title>The complete genome sequence of Corynebacterium callunae DSM 20147.</title>
        <authorList>
            <person name="Ruckert C."/>
            <person name="Albersmeier A."/>
            <person name="Kalinowski J."/>
        </authorList>
    </citation>
    <scope>NUCLEOTIDE SEQUENCE [LARGE SCALE GENOMIC DNA]</scope>
    <source>
        <strain evidence="2 3">DSM 20147</strain>
    </source>
</reference>
<proteinExistence type="predicted"/>
<evidence type="ECO:0008006" key="4">
    <source>
        <dbReference type="Google" id="ProtNLM"/>
    </source>
</evidence>